<dbReference type="GO" id="GO:0008080">
    <property type="term" value="F:N-acetyltransferase activity"/>
    <property type="evidence" value="ECO:0007669"/>
    <property type="project" value="TreeGrafter"/>
</dbReference>
<evidence type="ECO:0000313" key="2">
    <source>
        <dbReference type="Proteomes" id="UP000217199"/>
    </source>
</evidence>
<keyword evidence="2" id="KW-1185">Reference proteome</keyword>
<sequence length="447" mass="49203">MTAIFRSPGLLECYHITRQSLGLDSCVIVAAKLIGPVGEETTQIPPEKVYSALAYAIQQHVALSAEVDETTSVFKRLSVINMEKSVHFLTKEEQGNSITTLFEREFTNPIGPNSNDGLLWRLTITLDNTVIFSWHHCIGDGQSGLAFLRTFLEGLNKGGHEYITVVQTPAKQLAPAIDDLTDLSPSFLTILGAVLGLFLPKATKDIWTGNVVSTKKVFRTRVRMVTISDTDFIKLRTLAKEHKTTFTAILHTLCVCSLSKVVLSNPSNTVFRRFTTSVPISLRPLANISPTTMGDFGSSLTSTHKLKTDFSWEDATLFKQQLHKSIPKSRQLVGLLKLIRGQYVKYLESKQGKKREASFAVSNLGLYISDSKSNFMPSTKVKEWTFGDMYFSQDDGTLGAALKANVVGSPNGNVNITISWGEAALSDDDAKAFVAELERSIRDLVGA</sequence>
<dbReference type="PANTHER" id="PTHR28037:SF1">
    <property type="entry name" value="ALCOHOL O-ACETYLTRANSFERASE 1-RELATED"/>
    <property type="match status" value="1"/>
</dbReference>
<organism evidence="1 2">
    <name type="scientific">Pyrrhoderma noxium</name>
    <dbReference type="NCBI Taxonomy" id="2282107"/>
    <lineage>
        <taxon>Eukaryota</taxon>
        <taxon>Fungi</taxon>
        <taxon>Dikarya</taxon>
        <taxon>Basidiomycota</taxon>
        <taxon>Agaricomycotina</taxon>
        <taxon>Agaricomycetes</taxon>
        <taxon>Hymenochaetales</taxon>
        <taxon>Hymenochaetaceae</taxon>
        <taxon>Pyrrhoderma</taxon>
    </lineage>
</organism>
<reference evidence="1 2" key="1">
    <citation type="journal article" date="2017" name="Mol. Ecol.">
        <title>Comparative and population genomic landscape of Phellinus noxius: A hypervariable fungus causing root rot in trees.</title>
        <authorList>
            <person name="Chung C.L."/>
            <person name="Lee T.J."/>
            <person name="Akiba M."/>
            <person name="Lee H.H."/>
            <person name="Kuo T.H."/>
            <person name="Liu D."/>
            <person name="Ke H.M."/>
            <person name="Yokoi T."/>
            <person name="Roa M.B."/>
            <person name="Lu M.J."/>
            <person name="Chang Y.Y."/>
            <person name="Ann P.J."/>
            <person name="Tsai J.N."/>
            <person name="Chen C.Y."/>
            <person name="Tzean S.S."/>
            <person name="Ota Y."/>
            <person name="Hattori T."/>
            <person name="Sahashi N."/>
            <person name="Liou R.F."/>
            <person name="Kikuchi T."/>
            <person name="Tsai I.J."/>
        </authorList>
    </citation>
    <scope>NUCLEOTIDE SEQUENCE [LARGE SCALE GENOMIC DNA]</scope>
    <source>
        <strain evidence="1 2">FFPRI411160</strain>
    </source>
</reference>
<dbReference type="InterPro" id="IPR052058">
    <property type="entry name" value="Alcohol_O-acetyltransferase"/>
</dbReference>
<proteinExistence type="predicted"/>
<dbReference type="EMBL" id="NBII01000004">
    <property type="protein sequence ID" value="PAV20240.1"/>
    <property type="molecule type" value="Genomic_DNA"/>
</dbReference>
<dbReference type="PANTHER" id="PTHR28037">
    <property type="entry name" value="ALCOHOL O-ACETYLTRANSFERASE 1-RELATED"/>
    <property type="match status" value="1"/>
</dbReference>
<dbReference type="SUPFAM" id="SSF52777">
    <property type="entry name" value="CoA-dependent acyltransferases"/>
    <property type="match status" value="1"/>
</dbReference>
<dbReference type="InterPro" id="IPR010828">
    <property type="entry name" value="Atf2/Sli1-like"/>
</dbReference>
<dbReference type="Proteomes" id="UP000217199">
    <property type="component" value="Unassembled WGS sequence"/>
</dbReference>
<comment type="caution">
    <text evidence="1">The sequence shown here is derived from an EMBL/GenBank/DDBJ whole genome shotgun (WGS) entry which is preliminary data.</text>
</comment>
<evidence type="ECO:0008006" key="3">
    <source>
        <dbReference type="Google" id="ProtNLM"/>
    </source>
</evidence>
<evidence type="ECO:0000313" key="1">
    <source>
        <dbReference type="EMBL" id="PAV20240.1"/>
    </source>
</evidence>
<gene>
    <name evidence="1" type="ORF">PNOK_0517400</name>
</gene>
<dbReference type="FunCoup" id="A0A286UKX6">
    <property type="interactions" value="1"/>
</dbReference>
<name>A0A286UKX6_9AGAM</name>
<accession>A0A286UKX6</accession>
<dbReference type="InParanoid" id="A0A286UKX6"/>
<dbReference type="AlphaFoldDB" id="A0A286UKX6"/>
<dbReference type="STRING" id="2282107.A0A286UKX6"/>
<dbReference type="OrthoDB" id="2150604at2759"/>
<dbReference type="Gene3D" id="3.30.559.30">
    <property type="entry name" value="Nonribosomal peptide synthetase, condensation domain"/>
    <property type="match status" value="1"/>
</dbReference>
<protein>
    <recommendedName>
        <fullName evidence="3">Alcohol acetyltransferase</fullName>
    </recommendedName>
</protein>
<dbReference type="Pfam" id="PF07247">
    <property type="entry name" value="AATase"/>
    <property type="match status" value="1"/>
</dbReference>